<feature type="compositionally biased region" description="Low complexity" evidence="1">
    <location>
        <begin position="109"/>
        <end position="126"/>
    </location>
</feature>
<dbReference type="eggNOG" id="ENOG502S987">
    <property type="taxonomic scope" value="Eukaryota"/>
</dbReference>
<dbReference type="Bgee" id="WBGene00001946">
    <property type="expression patterns" value="Expressed in embryo and 4 other cell types or tissues"/>
</dbReference>
<dbReference type="OMA" id="MHSTTHP"/>
<evidence type="ECO:0000313" key="2">
    <source>
        <dbReference type="EMBL" id="CCE72215.1"/>
    </source>
</evidence>
<evidence type="ECO:0000256" key="1">
    <source>
        <dbReference type="SAM" id="MobiDB-lite"/>
    </source>
</evidence>
<evidence type="ECO:0000313" key="4">
    <source>
        <dbReference type="WormBase" id="Y49E10.6b"/>
    </source>
</evidence>
<dbReference type="WormBase" id="Y49E10.6b">
    <property type="protein sequence ID" value="CE46663"/>
    <property type="gene ID" value="WBGene00001946"/>
    <property type="gene designation" value="his-72"/>
</dbReference>
<dbReference type="OrthoDB" id="10564979at2759"/>
<accession>H2L2K8</accession>
<evidence type="ECO:0000313" key="3">
    <source>
        <dbReference type="Proteomes" id="UP000001940"/>
    </source>
</evidence>
<dbReference type="CTD" id="176660"/>
<dbReference type="GeneID" id="176660"/>
<dbReference type="EMBL" id="BX284603">
    <property type="protein sequence ID" value="CCE72215.1"/>
    <property type="molecule type" value="Genomic_DNA"/>
</dbReference>
<organism evidence="2 3">
    <name type="scientific">Caenorhabditis elegans</name>
    <dbReference type="NCBI Taxonomy" id="6239"/>
    <lineage>
        <taxon>Eukaryota</taxon>
        <taxon>Metazoa</taxon>
        <taxon>Ecdysozoa</taxon>
        <taxon>Nematoda</taxon>
        <taxon>Chromadorea</taxon>
        <taxon>Rhabditida</taxon>
        <taxon>Rhabditina</taxon>
        <taxon>Rhabditomorpha</taxon>
        <taxon>Rhabditoidea</taxon>
        <taxon>Rhabditidae</taxon>
        <taxon>Peloderinae</taxon>
        <taxon>Caenorhabditis</taxon>
    </lineage>
</organism>
<dbReference type="RefSeq" id="NP_001255162.1">
    <property type="nucleotide sequence ID" value="NM_001268233.3"/>
</dbReference>
<dbReference type="AGR" id="WB:WBGene00001946"/>
<sequence>MREQQWLVPSKPLVNPPEERLQESSWPPRPPANRLQPPEESRSHIVTVQELSLSVRFVVTRSRLSFSSASFLSNVSFVRLPRTSRLISASSRLPSELSRRHLKHTSSDSSRTPTCAPSTPSASPSCQRTCNSPDASAENVLKLHHQFSKHF</sequence>
<name>H2L2K8_CAEEL</name>
<proteinExistence type="predicted"/>
<dbReference type="PaxDb" id="6239-Y49E10.6b"/>
<dbReference type="STRING" id="6239.Y49E10.6b.1"/>
<reference evidence="2 3" key="1">
    <citation type="journal article" date="1998" name="Science">
        <title>Genome sequence of the nematode C. elegans: a platform for investigating biology.</title>
        <authorList>
            <consortium name="The C. elegans sequencing consortium"/>
            <person name="Sulson J.E."/>
            <person name="Waterston R."/>
        </authorList>
    </citation>
    <scope>NUCLEOTIDE SEQUENCE [LARGE SCALE GENOMIC DNA]</scope>
    <source>
        <strain evidence="2 3">Bristol N2</strain>
    </source>
</reference>
<dbReference type="Proteomes" id="UP000001940">
    <property type="component" value="Chromosome III"/>
</dbReference>
<feature type="region of interest" description="Disordered" evidence="1">
    <location>
        <begin position="1"/>
        <end position="42"/>
    </location>
</feature>
<gene>
    <name evidence="2 4" type="primary">his-72</name>
    <name evidence="2" type="ORF">CELE_Y49E10.6</name>
    <name evidence="4" type="ORF">Y49E10.6</name>
</gene>
<dbReference type="ExpressionAtlas" id="H2L2K8">
    <property type="expression patterns" value="baseline and differential"/>
</dbReference>
<feature type="region of interest" description="Disordered" evidence="1">
    <location>
        <begin position="89"/>
        <end position="130"/>
    </location>
</feature>
<dbReference type="GO" id="GO:0000786">
    <property type="term" value="C:nucleosome"/>
    <property type="evidence" value="ECO:0000314"/>
    <property type="project" value="WormBase"/>
</dbReference>
<dbReference type="GO" id="GO:0005634">
    <property type="term" value="C:nucleus"/>
    <property type="evidence" value="ECO:0000314"/>
    <property type="project" value="WormBase"/>
</dbReference>
<dbReference type="AlphaFoldDB" id="H2L2K8"/>
<keyword evidence="3" id="KW-1185">Reference proteome</keyword>
<dbReference type="HOGENOM" id="CLU_129993_1_0_1"/>
<protein>
    <submittedName>
        <fullName evidence="2">Histone H3.3 type 2</fullName>
    </submittedName>
</protein>